<gene>
    <name evidence="5" type="ORF">CYR32_00285</name>
</gene>
<dbReference type="Pfam" id="PF08220">
    <property type="entry name" value="HTH_DeoR"/>
    <property type="match status" value="1"/>
</dbReference>
<dbReference type="EMBL" id="PJZH01000001">
    <property type="protein sequence ID" value="PLR40217.1"/>
    <property type="molecule type" value="Genomic_DNA"/>
</dbReference>
<keyword evidence="2" id="KW-0238">DNA-binding</keyword>
<dbReference type="GO" id="GO:0003677">
    <property type="term" value="F:DNA binding"/>
    <property type="evidence" value="ECO:0007669"/>
    <property type="project" value="UniProtKB-KW"/>
</dbReference>
<evidence type="ECO:0000313" key="6">
    <source>
        <dbReference type="Proteomes" id="UP000234503"/>
    </source>
</evidence>
<evidence type="ECO:0000256" key="3">
    <source>
        <dbReference type="ARBA" id="ARBA00023163"/>
    </source>
</evidence>
<dbReference type="PROSITE" id="PS51000">
    <property type="entry name" value="HTH_DEOR_2"/>
    <property type="match status" value="1"/>
</dbReference>
<dbReference type="SUPFAM" id="SSF100950">
    <property type="entry name" value="NagB/RpiA/CoA transferase-like"/>
    <property type="match status" value="1"/>
</dbReference>
<evidence type="ECO:0000256" key="2">
    <source>
        <dbReference type="ARBA" id="ARBA00023125"/>
    </source>
</evidence>
<dbReference type="InterPro" id="IPR000524">
    <property type="entry name" value="Tscrpt_reg_HTH_GntR"/>
</dbReference>
<reference evidence="5 6" key="1">
    <citation type="submission" date="2017-12" db="EMBL/GenBank/DDBJ databases">
        <title>Characterization of six clinical isolates of Enterochimera gen. nov., a novel genus of the Yersiniaciae family and the three species Enterochimera arupensis sp. nov., Enterochimera coloradensis sp. nov, and Enterochimera californica sp. nov.</title>
        <authorList>
            <person name="Rossi A."/>
            <person name="Fisher M."/>
        </authorList>
    </citation>
    <scope>NUCLEOTIDE SEQUENCE [LARGE SCALE GENOMIC DNA]</scope>
    <source>
        <strain evidence="6">2016-Iso4</strain>
    </source>
</reference>
<dbReference type="InterPro" id="IPR036390">
    <property type="entry name" value="WH_DNA-bd_sf"/>
</dbReference>
<accession>A0A2N5ECI6</accession>
<protein>
    <submittedName>
        <fullName evidence="5">Transcriptional regulator</fullName>
    </submittedName>
</protein>
<keyword evidence="6" id="KW-1185">Reference proteome</keyword>
<name>A0A2N5ECI6_9GAMM</name>
<dbReference type="PANTHER" id="PTHR30363">
    <property type="entry name" value="HTH-TYPE TRANSCRIPTIONAL REGULATOR SRLR-RELATED"/>
    <property type="match status" value="1"/>
</dbReference>
<dbReference type="SUPFAM" id="SSF46785">
    <property type="entry name" value="Winged helix' DNA-binding domain"/>
    <property type="match status" value="1"/>
</dbReference>
<keyword evidence="1" id="KW-0805">Transcription regulation</keyword>
<dbReference type="Gene3D" id="1.10.10.10">
    <property type="entry name" value="Winged helix-like DNA-binding domain superfamily/Winged helix DNA-binding domain"/>
    <property type="match status" value="1"/>
</dbReference>
<dbReference type="SMART" id="SM01134">
    <property type="entry name" value="DeoRC"/>
    <property type="match status" value="1"/>
</dbReference>
<dbReference type="OrthoDB" id="6846621at2"/>
<dbReference type="InterPro" id="IPR037171">
    <property type="entry name" value="NagB/RpiA_transferase-like"/>
</dbReference>
<dbReference type="InterPro" id="IPR014036">
    <property type="entry name" value="DeoR-like_C"/>
</dbReference>
<evidence type="ECO:0000256" key="1">
    <source>
        <dbReference type="ARBA" id="ARBA00023015"/>
    </source>
</evidence>
<evidence type="ECO:0000259" key="4">
    <source>
        <dbReference type="PROSITE" id="PS51000"/>
    </source>
</evidence>
<dbReference type="InterPro" id="IPR001034">
    <property type="entry name" value="DeoR_HTH"/>
</dbReference>
<comment type="caution">
    <text evidence="5">The sequence shown here is derived from an EMBL/GenBank/DDBJ whole genome shotgun (WGS) entry which is preliminary data.</text>
</comment>
<dbReference type="RefSeq" id="WP_101821416.1">
    <property type="nucleotide sequence ID" value="NZ_PJZH01000001.1"/>
</dbReference>
<dbReference type="NCBIfam" id="NF007720">
    <property type="entry name" value="PRK10411.1"/>
    <property type="match status" value="1"/>
</dbReference>
<dbReference type="GO" id="GO:0003700">
    <property type="term" value="F:DNA-binding transcription factor activity"/>
    <property type="evidence" value="ECO:0007669"/>
    <property type="project" value="InterPro"/>
</dbReference>
<dbReference type="PANTHER" id="PTHR30363:SF49">
    <property type="entry name" value="L-FUCOSE OPERON ACTIVATOR"/>
    <property type="match status" value="1"/>
</dbReference>
<proteinExistence type="predicted"/>
<dbReference type="AlphaFoldDB" id="A0A2N5ECI6"/>
<dbReference type="Pfam" id="PF00455">
    <property type="entry name" value="DeoRC"/>
    <property type="match status" value="1"/>
</dbReference>
<dbReference type="InterPro" id="IPR036388">
    <property type="entry name" value="WH-like_DNA-bd_sf"/>
</dbReference>
<dbReference type="PRINTS" id="PR00037">
    <property type="entry name" value="HTHLACR"/>
</dbReference>
<organism evidence="5 6">
    <name type="scientific">Chimaeribacter coloradensis</name>
    <dbReference type="NCBI Taxonomy" id="2060068"/>
    <lineage>
        <taxon>Bacteria</taxon>
        <taxon>Pseudomonadati</taxon>
        <taxon>Pseudomonadota</taxon>
        <taxon>Gammaproteobacteria</taxon>
        <taxon>Enterobacterales</taxon>
        <taxon>Yersiniaceae</taxon>
        <taxon>Chimaeribacter</taxon>
    </lineage>
</organism>
<dbReference type="Proteomes" id="UP000234503">
    <property type="component" value="Unassembled WGS sequence"/>
</dbReference>
<dbReference type="PRINTS" id="PR00035">
    <property type="entry name" value="HTHGNTR"/>
</dbReference>
<feature type="domain" description="HTH deoR-type" evidence="4">
    <location>
        <begin position="2"/>
        <end position="57"/>
    </location>
</feature>
<sequence>MKNSRHEALLKLIAEQDVMSVNQLSQQLNVCRETIRRDLSELQEQGLILRRHGKAKRIIQQDDIGEPFTHRAKSHFSDKDDITRQALAYIEPGMLLALDASSTCWYLARKLPDLPLTVLTNSARIVRELERRQHIRVISTGGELLRKEEVYRNPAFFSLIKHYDIDLFMFSCEGLDKQGLLWDSNDHNAEYKAILVKRSAQSLLLMDKSKLWRQGVARICLLQEVDIIISNRELNLPQAVSCA</sequence>
<keyword evidence="3" id="KW-0804">Transcription</keyword>
<dbReference type="InterPro" id="IPR050313">
    <property type="entry name" value="Carb_Metab_HTH_regulators"/>
</dbReference>
<evidence type="ECO:0000313" key="5">
    <source>
        <dbReference type="EMBL" id="PLR40217.1"/>
    </source>
</evidence>
<dbReference type="SMART" id="SM00420">
    <property type="entry name" value="HTH_DEOR"/>
    <property type="match status" value="1"/>
</dbReference>